<organism evidence="5">
    <name type="scientific">Sargassum thunbergii</name>
    <dbReference type="NCBI Taxonomy" id="127542"/>
    <lineage>
        <taxon>Eukaryota</taxon>
        <taxon>Sar</taxon>
        <taxon>Stramenopiles</taxon>
        <taxon>Ochrophyta</taxon>
        <taxon>PX clade</taxon>
        <taxon>Phaeophyceae</taxon>
        <taxon>Fucales</taxon>
        <taxon>Sargassaceae</taxon>
        <taxon>Sargassum</taxon>
    </lineage>
</organism>
<geneLocation type="plastid" evidence="5"/>
<dbReference type="Gene3D" id="4.10.410.60">
    <property type="match status" value="1"/>
</dbReference>
<dbReference type="RefSeq" id="YP_009227346.1">
    <property type="nucleotide sequence ID" value="NC_029134.1"/>
</dbReference>
<dbReference type="PROSITE" id="PS00936">
    <property type="entry name" value="RIBOSOMAL_L35"/>
    <property type="match status" value="1"/>
</dbReference>
<dbReference type="InterPro" id="IPR037229">
    <property type="entry name" value="Ribosomal_bL35_sf"/>
</dbReference>
<dbReference type="SUPFAM" id="SSF143034">
    <property type="entry name" value="L35p-like"/>
    <property type="match status" value="1"/>
</dbReference>
<dbReference type="PANTHER" id="PTHR33343">
    <property type="entry name" value="54S RIBOSOMAL PROTEIN BL35M"/>
    <property type="match status" value="1"/>
</dbReference>
<keyword evidence="3 4" id="KW-0687">Ribonucleoprotein</keyword>
<evidence type="ECO:0000256" key="4">
    <source>
        <dbReference type="RuleBase" id="RU000568"/>
    </source>
</evidence>
<dbReference type="HAMAP" id="MF_00514">
    <property type="entry name" value="Ribosomal_bL35"/>
    <property type="match status" value="1"/>
</dbReference>
<dbReference type="EMBL" id="KU500638">
    <property type="protein sequence ID" value="AMB49096.1"/>
    <property type="molecule type" value="Genomic_DNA"/>
</dbReference>
<evidence type="ECO:0000256" key="3">
    <source>
        <dbReference type="ARBA" id="ARBA00023274"/>
    </source>
</evidence>
<name>A0A0Y0LW48_9PHAE</name>
<dbReference type="NCBIfam" id="TIGR00001">
    <property type="entry name" value="rpmI_bact"/>
    <property type="match status" value="1"/>
</dbReference>
<dbReference type="GO" id="GO:0006412">
    <property type="term" value="P:translation"/>
    <property type="evidence" value="ECO:0007669"/>
    <property type="project" value="InterPro"/>
</dbReference>
<accession>A0A0Y0LW48</accession>
<protein>
    <recommendedName>
        <fullName evidence="4">50S ribosomal protein L35</fullName>
    </recommendedName>
</protein>
<dbReference type="FunFam" id="4.10.410.60:FF:000001">
    <property type="entry name" value="50S ribosomal protein L35"/>
    <property type="match status" value="1"/>
</dbReference>
<evidence type="ECO:0000313" key="5">
    <source>
        <dbReference type="EMBL" id="AMB49096.1"/>
    </source>
</evidence>
<dbReference type="Pfam" id="PF01632">
    <property type="entry name" value="Ribosomal_L35p"/>
    <property type="match status" value="1"/>
</dbReference>
<dbReference type="InterPro" id="IPR001706">
    <property type="entry name" value="Ribosomal_bL35"/>
</dbReference>
<dbReference type="AlphaFoldDB" id="A0A0Y0LW48"/>
<keyword evidence="2 4" id="KW-0689">Ribosomal protein</keyword>
<proteinExistence type="inferred from homology"/>
<keyword evidence="5" id="KW-0934">Plastid</keyword>
<dbReference type="GO" id="GO:0015934">
    <property type="term" value="C:large ribosomal subunit"/>
    <property type="evidence" value="ECO:0007669"/>
    <property type="project" value="TreeGrafter"/>
</dbReference>
<evidence type="ECO:0000256" key="2">
    <source>
        <dbReference type="ARBA" id="ARBA00022980"/>
    </source>
</evidence>
<dbReference type="GeneID" id="26830898"/>
<dbReference type="GO" id="GO:0003735">
    <property type="term" value="F:structural constituent of ribosome"/>
    <property type="evidence" value="ECO:0007669"/>
    <property type="project" value="InterPro"/>
</dbReference>
<gene>
    <name evidence="5" type="primary">rpl35</name>
</gene>
<dbReference type="PANTHER" id="PTHR33343:SF1">
    <property type="entry name" value="LARGE RIBOSOMAL SUBUNIT PROTEIN BL35M"/>
    <property type="match status" value="1"/>
</dbReference>
<comment type="similarity">
    <text evidence="1 4">Belongs to the bacterial ribosomal protein bL35 family.</text>
</comment>
<evidence type="ECO:0000256" key="1">
    <source>
        <dbReference type="ARBA" id="ARBA00006598"/>
    </source>
</evidence>
<dbReference type="InterPro" id="IPR021137">
    <property type="entry name" value="Ribosomal_bL35-like"/>
</dbReference>
<sequence length="64" mass="7546">MPKLKVKKAAKKRYKIIKGKKFIRRKAFKGHLLQKKSSKQKRNLSTQIIVSYSDIKSIRKMLVC</sequence>
<dbReference type="PRINTS" id="PR00064">
    <property type="entry name" value="RIBOSOMALL35"/>
</dbReference>
<reference evidence="5" key="1">
    <citation type="submission" date="2016-01" db="EMBL/GenBank/DDBJ databases">
        <title>The complete plastid genome of Sargassum thunbergii (Fucales, Phaeophyceae).</title>
        <authorList>
            <person name="Yang J.H."/>
        </authorList>
    </citation>
    <scope>NUCLEOTIDE SEQUENCE</scope>
</reference>
<dbReference type="InterPro" id="IPR018265">
    <property type="entry name" value="Ribosomal_bL35_CS"/>
</dbReference>